<dbReference type="GO" id="GO:0003677">
    <property type="term" value="F:DNA binding"/>
    <property type="evidence" value="ECO:0007669"/>
    <property type="project" value="UniProtKB-UniRule"/>
</dbReference>
<evidence type="ECO:0000256" key="4">
    <source>
        <dbReference type="ARBA" id="ARBA00023172"/>
    </source>
</evidence>
<evidence type="ECO:0000313" key="8">
    <source>
        <dbReference type="EMBL" id="GEP61289.1"/>
    </source>
</evidence>
<dbReference type="PANTHER" id="PTHR30629:SF2">
    <property type="entry name" value="PROPHAGE INTEGRASE INTS-RELATED"/>
    <property type="match status" value="1"/>
</dbReference>
<dbReference type="InterPro" id="IPR013762">
    <property type="entry name" value="Integrase-like_cat_sf"/>
</dbReference>
<dbReference type="InterPro" id="IPR011010">
    <property type="entry name" value="DNA_brk_join_enz"/>
</dbReference>
<keyword evidence="2" id="KW-0229">DNA integration</keyword>
<comment type="caution">
    <text evidence="8">The sequence shown here is derived from an EMBL/GenBank/DDBJ whole genome shotgun (WGS) entry which is preliminary data.</text>
</comment>
<keyword evidence="9" id="KW-1185">Reference proteome</keyword>
<keyword evidence="3 5" id="KW-0238">DNA-binding</keyword>
<dbReference type="SUPFAM" id="SSF56349">
    <property type="entry name" value="DNA breaking-rejoining enzymes"/>
    <property type="match status" value="1"/>
</dbReference>
<evidence type="ECO:0000256" key="3">
    <source>
        <dbReference type="ARBA" id="ARBA00023125"/>
    </source>
</evidence>
<dbReference type="RefSeq" id="WP_147156601.1">
    <property type="nucleotide sequence ID" value="NZ_BKAJ01000212.1"/>
</dbReference>
<dbReference type="AlphaFoldDB" id="A0A512NQR7"/>
<evidence type="ECO:0000259" key="7">
    <source>
        <dbReference type="PROSITE" id="PS51900"/>
    </source>
</evidence>
<dbReference type="PROSITE" id="PS51900">
    <property type="entry name" value="CB"/>
    <property type="match status" value="1"/>
</dbReference>
<evidence type="ECO:0000256" key="2">
    <source>
        <dbReference type="ARBA" id="ARBA00022908"/>
    </source>
</evidence>
<dbReference type="InterPro" id="IPR010998">
    <property type="entry name" value="Integrase_recombinase_N"/>
</dbReference>
<dbReference type="OrthoDB" id="7298605at2"/>
<dbReference type="InterPro" id="IPR025166">
    <property type="entry name" value="Integrase_DNA_bind_dom"/>
</dbReference>
<name>A0A512NQR7_9HYPH</name>
<dbReference type="InterPro" id="IPR038488">
    <property type="entry name" value="Integrase_DNA-bd_sf"/>
</dbReference>
<evidence type="ECO:0000313" key="9">
    <source>
        <dbReference type="Proteomes" id="UP000321058"/>
    </source>
</evidence>
<dbReference type="InterPro" id="IPR002104">
    <property type="entry name" value="Integrase_catalytic"/>
</dbReference>
<dbReference type="InterPro" id="IPR044068">
    <property type="entry name" value="CB"/>
</dbReference>
<evidence type="ECO:0000259" key="6">
    <source>
        <dbReference type="PROSITE" id="PS51898"/>
    </source>
</evidence>
<proteinExistence type="inferred from homology"/>
<accession>A0A512NQR7</accession>
<dbReference type="GO" id="GO:0015074">
    <property type="term" value="P:DNA integration"/>
    <property type="evidence" value="ECO:0007669"/>
    <property type="project" value="UniProtKB-KW"/>
</dbReference>
<evidence type="ECO:0000256" key="5">
    <source>
        <dbReference type="PROSITE-ProRule" id="PRU01248"/>
    </source>
</evidence>
<dbReference type="Gene3D" id="3.30.160.390">
    <property type="entry name" value="Integrase, DNA-binding domain"/>
    <property type="match status" value="1"/>
</dbReference>
<dbReference type="Pfam" id="PF00589">
    <property type="entry name" value="Phage_integrase"/>
    <property type="match status" value="1"/>
</dbReference>
<dbReference type="PANTHER" id="PTHR30629">
    <property type="entry name" value="PROPHAGE INTEGRASE"/>
    <property type="match status" value="1"/>
</dbReference>
<comment type="similarity">
    <text evidence="1">Belongs to the 'phage' integrase family.</text>
</comment>
<dbReference type="EMBL" id="BKAJ01000212">
    <property type="protein sequence ID" value="GEP61289.1"/>
    <property type="molecule type" value="Genomic_DNA"/>
</dbReference>
<dbReference type="Gene3D" id="1.10.443.10">
    <property type="entry name" value="Intergrase catalytic core"/>
    <property type="match status" value="1"/>
</dbReference>
<sequence length="445" mass="48596">MARITKRYVDALKAGPADVVHWDDGLPGFGIRVRPSGAKSYVFLYRLGGGRRGRQRRLTLGAANSGPVERTEGREKRRRVITAEEARKAALKASATAGAGGDPAADKTAQSEDLTVAELLTRYLKEGPASRPAKKARSWENDASNLKRHVLPLLGRQRLRTLTKGDIEKFQADVTAGKTKAPVTAKGAKRRGRIRVQGGAAVAARATAALRAMLNWAIDQKLGLKENPASKVRLNKLRNRERFLDDTELARLGKAVADMEAEGVNAASLTIARLLALTGARKNEIAGLRWRYVDFQRSALILPDSKTGARVIPLGAPALAVLMAWGERFDTMTGDQFVFPAERGDGHHDGVYKVWRRLRQKAELSEVRLHDLRHTHASTGVALNQSLHIVGKILGHRKPETTARYSHLALDPVRAAADQTAQRVAAAMKGRGPNNSKVVRLARPK</sequence>
<dbReference type="Proteomes" id="UP000321058">
    <property type="component" value="Unassembled WGS sequence"/>
</dbReference>
<feature type="domain" description="Tyr recombinase" evidence="6">
    <location>
        <begin position="238"/>
        <end position="418"/>
    </location>
</feature>
<feature type="domain" description="Core-binding (CB)" evidence="7">
    <location>
        <begin position="114"/>
        <end position="218"/>
    </location>
</feature>
<dbReference type="InterPro" id="IPR050808">
    <property type="entry name" value="Phage_Integrase"/>
</dbReference>
<protein>
    <submittedName>
        <fullName evidence="8">Integrase</fullName>
    </submittedName>
</protein>
<dbReference type="Gene3D" id="1.10.150.130">
    <property type="match status" value="1"/>
</dbReference>
<gene>
    <name evidence="8" type="ORF">RSO01_84550</name>
</gene>
<dbReference type="CDD" id="cd00796">
    <property type="entry name" value="INT_Rci_Hp1_C"/>
    <property type="match status" value="1"/>
</dbReference>
<organism evidence="8 9">
    <name type="scientific">Reyranella soli</name>
    <dbReference type="NCBI Taxonomy" id="1230389"/>
    <lineage>
        <taxon>Bacteria</taxon>
        <taxon>Pseudomonadati</taxon>
        <taxon>Pseudomonadota</taxon>
        <taxon>Alphaproteobacteria</taxon>
        <taxon>Hyphomicrobiales</taxon>
        <taxon>Reyranellaceae</taxon>
        <taxon>Reyranella</taxon>
    </lineage>
</organism>
<reference evidence="8 9" key="1">
    <citation type="submission" date="2019-07" db="EMBL/GenBank/DDBJ databases">
        <title>Whole genome shotgun sequence of Reyranella soli NBRC 108950.</title>
        <authorList>
            <person name="Hosoyama A."/>
            <person name="Uohara A."/>
            <person name="Ohji S."/>
            <person name="Ichikawa N."/>
        </authorList>
    </citation>
    <scope>NUCLEOTIDE SEQUENCE [LARGE SCALE GENOMIC DNA]</scope>
    <source>
        <strain evidence="8 9">NBRC 108950</strain>
    </source>
</reference>
<dbReference type="GO" id="GO:0006310">
    <property type="term" value="P:DNA recombination"/>
    <property type="evidence" value="ECO:0007669"/>
    <property type="project" value="UniProtKB-KW"/>
</dbReference>
<dbReference type="Pfam" id="PF13356">
    <property type="entry name" value="Arm-DNA-bind_3"/>
    <property type="match status" value="1"/>
</dbReference>
<dbReference type="PROSITE" id="PS51898">
    <property type="entry name" value="TYR_RECOMBINASE"/>
    <property type="match status" value="1"/>
</dbReference>
<evidence type="ECO:0000256" key="1">
    <source>
        <dbReference type="ARBA" id="ARBA00008857"/>
    </source>
</evidence>
<keyword evidence="4" id="KW-0233">DNA recombination</keyword>